<keyword evidence="9 11" id="KW-0315">Glutamine amidotransferase</keyword>
<feature type="site" description="Important for beta-aspartyl-AMP intermediate formation" evidence="13">
    <location>
        <position position="349"/>
    </location>
</feature>
<comment type="caution">
    <text evidence="15">The sequence shown here is derived from an EMBL/GenBank/DDBJ whole genome shotgun (WGS) entry which is preliminary data.</text>
</comment>
<dbReference type="InterPro" id="IPR014729">
    <property type="entry name" value="Rossmann-like_a/b/a_fold"/>
</dbReference>
<keyword evidence="4" id="KW-0436">Ligase</keyword>
<dbReference type="Pfam" id="PF13537">
    <property type="entry name" value="GATase_7"/>
    <property type="match status" value="1"/>
</dbReference>
<comment type="pathway">
    <text evidence="1">Amino-acid biosynthesis; L-asparagine biosynthesis; L-asparagine from L-aspartate (L-Gln route): step 1/1.</text>
</comment>
<dbReference type="GO" id="GO:0004066">
    <property type="term" value="F:asparagine synthase (glutamine-hydrolyzing) activity"/>
    <property type="evidence" value="ECO:0007669"/>
    <property type="project" value="UniProtKB-EC"/>
</dbReference>
<feature type="binding site" evidence="12">
    <location>
        <position position="233"/>
    </location>
    <ligand>
        <name>ATP</name>
        <dbReference type="ChEBI" id="CHEBI:30616"/>
    </ligand>
</feature>
<evidence type="ECO:0000256" key="9">
    <source>
        <dbReference type="ARBA" id="ARBA00022962"/>
    </source>
</evidence>
<dbReference type="InterPro" id="IPR001962">
    <property type="entry name" value="Asn_synthase"/>
</dbReference>
<comment type="similarity">
    <text evidence="2">Belongs to the asparagine synthetase family.</text>
</comment>
<accession>K2IY52</accession>
<dbReference type="FunFam" id="3.40.50.620:FF:000031">
    <property type="entry name" value="Asparagine synthase B"/>
    <property type="match status" value="1"/>
</dbReference>
<evidence type="ECO:0000256" key="10">
    <source>
        <dbReference type="ARBA" id="ARBA00048741"/>
    </source>
</evidence>
<dbReference type="PANTHER" id="PTHR11772:SF2">
    <property type="entry name" value="ASPARAGINE SYNTHETASE [GLUTAMINE-HYDROLYZING]"/>
    <property type="match status" value="1"/>
</dbReference>
<name>K2IY52_9GAMM</name>
<dbReference type="FunFam" id="3.60.20.10:FF:000037">
    <property type="entry name" value="Asparagine synthetase B"/>
    <property type="match status" value="1"/>
</dbReference>
<dbReference type="NCBIfam" id="NF006949">
    <property type="entry name" value="PRK09431.1"/>
    <property type="match status" value="1"/>
</dbReference>
<dbReference type="SUPFAM" id="SSF56235">
    <property type="entry name" value="N-terminal nucleophile aminohydrolases (Ntn hydrolases)"/>
    <property type="match status" value="1"/>
</dbReference>
<dbReference type="Proteomes" id="UP000006755">
    <property type="component" value="Unassembled WGS sequence"/>
</dbReference>
<dbReference type="OrthoDB" id="9763290at2"/>
<keyword evidence="16" id="KW-1185">Reference proteome</keyword>
<dbReference type="GO" id="GO:0005829">
    <property type="term" value="C:cytosol"/>
    <property type="evidence" value="ECO:0007669"/>
    <property type="project" value="TreeGrafter"/>
</dbReference>
<dbReference type="RefSeq" id="WP_008486630.1">
    <property type="nucleotide sequence ID" value="NZ_AMRI01000037.1"/>
</dbReference>
<dbReference type="PATRIC" id="fig|745411.4.peg.3565"/>
<protein>
    <recommendedName>
        <fullName evidence="3">asparagine synthase (glutamine-hydrolyzing)</fullName>
        <ecNumber evidence="3">6.3.5.4</ecNumber>
    </recommendedName>
</protein>
<dbReference type="GO" id="GO:0006529">
    <property type="term" value="P:asparagine biosynthetic process"/>
    <property type="evidence" value="ECO:0007669"/>
    <property type="project" value="UniProtKB-KW"/>
</dbReference>
<dbReference type="AlphaFoldDB" id="K2IY52"/>
<evidence type="ECO:0000313" key="15">
    <source>
        <dbReference type="EMBL" id="EKE67763.1"/>
    </source>
</evidence>
<dbReference type="InterPro" id="IPR033738">
    <property type="entry name" value="AsnB_N"/>
</dbReference>
<dbReference type="EC" id="6.3.5.4" evidence="3"/>
<evidence type="ECO:0000256" key="3">
    <source>
        <dbReference type="ARBA" id="ARBA00012737"/>
    </source>
</evidence>
<feature type="binding site" evidence="12">
    <location>
        <position position="99"/>
    </location>
    <ligand>
        <name>L-glutamine</name>
        <dbReference type="ChEBI" id="CHEBI:58359"/>
    </ligand>
</feature>
<dbReference type="EMBL" id="AMRI01000037">
    <property type="protein sequence ID" value="EKE67763.1"/>
    <property type="molecule type" value="Genomic_DNA"/>
</dbReference>
<evidence type="ECO:0000256" key="7">
    <source>
        <dbReference type="ARBA" id="ARBA00022840"/>
    </source>
</evidence>
<dbReference type="CDD" id="cd00712">
    <property type="entry name" value="AsnB"/>
    <property type="match status" value="1"/>
</dbReference>
<gene>
    <name evidence="15" type="primary">asnB</name>
    <name evidence="15" type="ORF">B3C1_18141</name>
</gene>
<evidence type="ECO:0000256" key="5">
    <source>
        <dbReference type="ARBA" id="ARBA00022605"/>
    </source>
</evidence>
<keyword evidence="6 12" id="KW-0547">Nucleotide-binding</keyword>
<dbReference type="GO" id="GO:0005524">
    <property type="term" value="F:ATP binding"/>
    <property type="evidence" value="ECO:0007669"/>
    <property type="project" value="UniProtKB-KW"/>
</dbReference>
<sequence>MCSIFGILDLKTDPQELRKTALEMSKRMRHRGPDWSGIYADNNAIIAHERLAIVDMNNGAQPLLNADKNNVLAVNGEIYNHRAIRKQYQDSYQFQTESDCEVILALYQEKGEAFLDELNGIFAFVLYDATNNSYLIGRDHMGIIPLYIGWDQDGNFYVASEMKALTPVCNRVETFPPGHYLSSKDGQIKRYYQRDWQSFEAVEHNQSSVDELRGALDAAVKRQLMSDVPYGVLLSGGLDSSVISALAQRHAERRIEDDDQSQAWWPRLHSFAVGLKGSPDLAAAQVVAKHIGTVHHEVHFTVQEGLDAVRDVIYHLETYDVTTIRASTPMYLMARKIKAMGIKMVLSGEGSDELFGGYLYFHKAPNAREFHEETLRKLDKLYLFDCLRANKAMAAWGVEARVPFLDKEFMDVAMRLNPQDKMCGNGKIEKHIVREAFADMLPESVAWRQKEQFSDGVGYSWIDSLKEVTASEVSDQQLQSAQYRFPVNTPDTKEAYFYRQVFEEHFGNLDSVVRTVPHGKSVACSTPAALAWDASFQNNTDPSGRAAKGVHQSAY</sequence>
<evidence type="ECO:0000256" key="1">
    <source>
        <dbReference type="ARBA" id="ARBA00005187"/>
    </source>
</evidence>
<dbReference type="PROSITE" id="PS51278">
    <property type="entry name" value="GATASE_TYPE_2"/>
    <property type="match status" value="1"/>
</dbReference>
<evidence type="ECO:0000256" key="4">
    <source>
        <dbReference type="ARBA" id="ARBA00022598"/>
    </source>
</evidence>
<dbReference type="PANTHER" id="PTHR11772">
    <property type="entry name" value="ASPARAGINE SYNTHETASE"/>
    <property type="match status" value="1"/>
</dbReference>
<comment type="catalytic activity">
    <reaction evidence="10">
        <text>L-aspartate + L-glutamine + ATP + H2O = L-asparagine + L-glutamate + AMP + diphosphate + H(+)</text>
        <dbReference type="Rhea" id="RHEA:12228"/>
        <dbReference type="ChEBI" id="CHEBI:15377"/>
        <dbReference type="ChEBI" id="CHEBI:15378"/>
        <dbReference type="ChEBI" id="CHEBI:29985"/>
        <dbReference type="ChEBI" id="CHEBI:29991"/>
        <dbReference type="ChEBI" id="CHEBI:30616"/>
        <dbReference type="ChEBI" id="CHEBI:33019"/>
        <dbReference type="ChEBI" id="CHEBI:58048"/>
        <dbReference type="ChEBI" id="CHEBI:58359"/>
        <dbReference type="ChEBI" id="CHEBI:456215"/>
        <dbReference type="EC" id="6.3.5.4"/>
    </reaction>
</comment>
<dbReference type="CDD" id="cd01991">
    <property type="entry name" value="Asn_synthase_B_C"/>
    <property type="match status" value="1"/>
</dbReference>
<evidence type="ECO:0000256" key="2">
    <source>
        <dbReference type="ARBA" id="ARBA00005752"/>
    </source>
</evidence>
<dbReference type="eggNOG" id="COG0367">
    <property type="taxonomic scope" value="Bacteria"/>
</dbReference>
<dbReference type="InterPro" id="IPR006426">
    <property type="entry name" value="Asn_synth_AEB"/>
</dbReference>
<feature type="binding site" evidence="12">
    <location>
        <begin position="347"/>
        <end position="348"/>
    </location>
    <ligand>
        <name>ATP</name>
        <dbReference type="ChEBI" id="CHEBI:30616"/>
    </ligand>
</feature>
<dbReference type="STRING" id="745411.B3C1_18141"/>
<feature type="binding site" evidence="12">
    <location>
        <position position="273"/>
    </location>
    <ligand>
        <name>ATP</name>
        <dbReference type="ChEBI" id="CHEBI:30616"/>
    </ligand>
</feature>
<dbReference type="InterPro" id="IPR029055">
    <property type="entry name" value="Ntn_hydrolases_N"/>
</dbReference>
<keyword evidence="7 12" id="KW-0067">ATP-binding</keyword>
<evidence type="ECO:0000256" key="8">
    <source>
        <dbReference type="ARBA" id="ARBA00022888"/>
    </source>
</evidence>
<dbReference type="Pfam" id="PF00733">
    <property type="entry name" value="Asn_synthase"/>
    <property type="match status" value="1"/>
</dbReference>
<reference evidence="15 16" key="1">
    <citation type="journal article" date="2012" name="J. Bacteriol.">
        <title>Genome Sequence of Gallaecimonas xiamenensis Type Strain 3-C-1.</title>
        <authorList>
            <person name="Lai Q."/>
            <person name="Wang L."/>
            <person name="Wang W."/>
            <person name="Shao Z."/>
        </authorList>
    </citation>
    <scope>NUCLEOTIDE SEQUENCE [LARGE SCALE GENOMIC DNA]</scope>
    <source>
        <strain evidence="15 16">3-C-1</strain>
    </source>
</reference>
<evidence type="ECO:0000259" key="14">
    <source>
        <dbReference type="PROSITE" id="PS51278"/>
    </source>
</evidence>
<keyword evidence="8 11" id="KW-0061">Asparagine biosynthesis</keyword>
<keyword evidence="5 11" id="KW-0028">Amino-acid biosynthesis</keyword>
<dbReference type="InterPro" id="IPR017932">
    <property type="entry name" value="GATase_2_dom"/>
</dbReference>
<feature type="domain" description="Glutamine amidotransferase type-2" evidence="14">
    <location>
        <begin position="2"/>
        <end position="186"/>
    </location>
</feature>
<proteinExistence type="inferred from homology"/>
<evidence type="ECO:0000256" key="13">
    <source>
        <dbReference type="PIRSR" id="PIRSR001589-3"/>
    </source>
</evidence>
<evidence type="ECO:0000313" key="16">
    <source>
        <dbReference type="Proteomes" id="UP000006755"/>
    </source>
</evidence>
<dbReference type="InterPro" id="IPR050795">
    <property type="entry name" value="Asn_Synthetase"/>
</dbReference>
<evidence type="ECO:0000256" key="12">
    <source>
        <dbReference type="PIRSR" id="PIRSR001589-2"/>
    </source>
</evidence>
<organism evidence="15 16">
    <name type="scientific">Gallaecimonas xiamenensis 3-C-1</name>
    <dbReference type="NCBI Taxonomy" id="745411"/>
    <lineage>
        <taxon>Bacteria</taxon>
        <taxon>Pseudomonadati</taxon>
        <taxon>Pseudomonadota</taxon>
        <taxon>Gammaproteobacteria</taxon>
        <taxon>Enterobacterales</taxon>
        <taxon>Gallaecimonadaceae</taxon>
        <taxon>Gallaecimonas</taxon>
    </lineage>
</organism>
<evidence type="ECO:0000256" key="11">
    <source>
        <dbReference type="PIRSR" id="PIRSR001589-1"/>
    </source>
</evidence>
<feature type="active site" description="For GATase activity" evidence="11">
    <location>
        <position position="2"/>
    </location>
</feature>
<dbReference type="PIRSF" id="PIRSF001589">
    <property type="entry name" value="Asn_synthetase_glu-h"/>
    <property type="match status" value="1"/>
</dbReference>
<dbReference type="Gene3D" id="3.40.50.620">
    <property type="entry name" value="HUPs"/>
    <property type="match status" value="1"/>
</dbReference>
<dbReference type="SUPFAM" id="SSF52402">
    <property type="entry name" value="Adenine nucleotide alpha hydrolases-like"/>
    <property type="match status" value="1"/>
</dbReference>
<evidence type="ECO:0000256" key="6">
    <source>
        <dbReference type="ARBA" id="ARBA00022741"/>
    </source>
</evidence>
<dbReference type="NCBIfam" id="TIGR01536">
    <property type="entry name" value="asn_synth_AEB"/>
    <property type="match status" value="1"/>
</dbReference>
<dbReference type="Gene3D" id="3.60.20.10">
    <property type="entry name" value="Glutamine Phosphoribosylpyrophosphate, subunit 1, domain 1"/>
    <property type="match status" value="1"/>
</dbReference>